<dbReference type="EMBL" id="JBAWSY010000024">
    <property type="protein sequence ID" value="MEI4771658.1"/>
    <property type="molecule type" value="Genomic_DNA"/>
</dbReference>
<evidence type="ECO:0000313" key="3">
    <source>
        <dbReference type="Proteomes" id="UP001364890"/>
    </source>
</evidence>
<organism evidence="2 3">
    <name type="scientific">Psychrobacillus mangrovi</name>
    <dbReference type="NCBI Taxonomy" id="3117745"/>
    <lineage>
        <taxon>Bacteria</taxon>
        <taxon>Bacillati</taxon>
        <taxon>Bacillota</taxon>
        <taxon>Bacilli</taxon>
        <taxon>Bacillales</taxon>
        <taxon>Bacillaceae</taxon>
        <taxon>Psychrobacillus</taxon>
    </lineage>
</organism>
<gene>
    <name evidence="2" type="ORF">WAX74_18715</name>
</gene>
<keyword evidence="1" id="KW-0472">Membrane</keyword>
<proteinExistence type="predicted"/>
<accession>A0ABU8F9G9</accession>
<evidence type="ECO:0000313" key="2">
    <source>
        <dbReference type="EMBL" id="MEI4771658.1"/>
    </source>
</evidence>
<name>A0ABU8F9G9_9BACI</name>
<dbReference type="Proteomes" id="UP001364890">
    <property type="component" value="Unassembled WGS sequence"/>
</dbReference>
<comment type="caution">
    <text evidence="2">The sequence shown here is derived from an EMBL/GenBank/DDBJ whole genome shotgun (WGS) entry which is preliminary data.</text>
</comment>
<evidence type="ECO:0000256" key="1">
    <source>
        <dbReference type="SAM" id="Phobius"/>
    </source>
</evidence>
<reference evidence="2 3" key="1">
    <citation type="submission" date="2024-01" db="EMBL/GenBank/DDBJ databases">
        <title>Seven novel Bacillus-like species.</title>
        <authorList>
            <person name="Liu G."/>
        </authorList>
    </citation>
    <scope>NUCLEOTIDE SEQUENCE [LARGE SCALE GENOMIC DNA]</scope>
    <source>
        <strain evidence="2 3">FJAT-51614</strain>
    </source>
</reference>
<feature type="transmembrane region" description="Helical" evidence="1">
    <location>
        <begin position="50"/>
        <end position="70"/>
    </location>
</feature>
<dbReference type="RefSeq" id="WP_336499204.1">
    <property type="nucleotide sequence ID" value="NZ_JBAWSY010000024.1"/>
</dbReference>
<protein>
    <submittedName>
        <fullName evidence="2">Uncharacterized protein</fullName>
    </submittedName>
</protein>
<keyword evidence="3" id="KW-1185">Reference proteome</keyword>
<sequence length="73" mass="8290">MEIISLLIFGIGFIAFGIRHNKNIHSEEGFGSSDSVILEFITSWIDKLPYWFTKTIYLLIALGCLIGSYLTNF</sequence>
<keyword evidence="1" id="KW-0812">Transmembrane</keyword>
<keyword evidence="1" id="KW-1133">Transmembrane helix</keyword>